<name>A0ABQ0AC67_9GAMM</name>
<dbReference type="Gene3D" id="1.10.10.60">
    <property type="entry name" value="Homeodomain-like"/>
    <property type="match status" value="2"/>
</dbReference>
<reference evidence="5 6" key="1">
    <citation type="submission" date="2024-04" db="EMBL/GenBank/DDBJ databases">
        <title>Draft genome sequence of Sessilibacter corallicola NBRC 116591.</title>
        <authorList>
            <person name="Miyakawa T."/>
            <person name="Kusuya Y."/>
            <person name="Miura T."/>
        </authorList>
    </citation>
    <scope>NUCLEOTIDE SEQUENCE [LARGE SCALE GENOMIC DNA]</scope>
    <source>
        <strain evidence="5 6">KU-00831-HH</strain>
    </source>
</reference>
<dbReference type="InterPro" id="IPR009057">
    <property type="entry name" value="Homeodomain-like_sf"/>
</dbReference>
<dbReference type="PROSITE" id="PS00041">
    <property type="entry name" value="HTH_ARAC_FAMILY_1"/>
    <property type="match status" value="1"/>
</dbReference>
<keyword evidence="3" id="KW-0804">Transcription</keyword>
<gene>
    <name evidence="5" type="ORF">NBRC116591_30600</name>
</gene>
<evidence type="ECO:0000256" key="1">
    <source>
        <dbReference type="ARBA" id="ARBA00023015"/>
    </source>
</evidence>
<evidence type="ECO:0000313" key="6">
    <source>
        <dbReference type="Proteomes" id="UP001465153"/>
    </source>
</evidence>
<evidence type="ECO:0000256" key="3">
    <source>
        <dbReference type="ARBA" id="ARBA00023163"/>
    </source>
</evidence>
<dbReference type="InterPro" id="IPR018062">
    <property type="entry name" value="HTH_AraC-typ_CS"/>
</dbReference>
<dbReference type="Pfam" id="PF06719">
    <property type="entry name" value="AraC_N"/>
    <property type="match status" value="1"/>
</dbReference>
<organism evidence="5 6">
    <name type="scientific">Sessilibacter corallicola</name>
    <dbReference type="NCBI Taxonomy" id="2904075"/>
    <lineage>
        <taxon>Bacteria</taxon>
        <taxon>Pseudomonadati</taxon>
        <taxon>Pseudomonadota</taxon>
        <taxon>Gammaproteobacteria</taxon>
        <taxon>Cellvibrionales</taxon>
        <taxon>Cellvibrionaceae</taxon>
        <taxon>Sessilibacter</taxon>
    </lineage>
</organism>
<keyword evidence="2" id="KW-0238">DNA-binding</keyword>
<accession>A0ABQ0AC67</accession>
<dbReference type="Pfam" id="PF12833">
    <property type="entry name" value="HTH_18"/>
    <property type="match status" value="1"/>
</dbReference>
<protein>
    <submittedName>
        <fullName evidence="5">AraC family transcriptional regulator</fullName>
    </submittedName>
</protein>
<dbReference type="SMART" id="SM00342">
    <property type="entry name" value="HTH_ARAC"/>
    <property type="match status" value="1"/>
</dbReference>
<dbReference type="PANTHER" id="PTHR43436">
    <property type="entry name" value="ARAC-FAMILY TRANSCRIPTIONAL REGULATOR"/>
    <property type="match status" value="1"/>
</dbReference>
<sequence length="289" mass="32775">MTNLVNLLEKLANEEGYNQTRLDGVGVYKASESSSRVPLCYSQGLIVVAQGQKQVFLDEQVYHYNPDNYLVLTLPLPAECETIVTPGQPLYCMMIDFDMGQLTELVRLFDEHHQSSLYHSCKETKGLYASECNAEFNQAILRLAECLQSPLKSDVLGKGLVREVLYILLQGPLAASLFALVSHNTQLSRLERVLKYLHENYQEQLDVDQLADMANMSTSSFHRNFKQMTASSPIQYVKKMRLNRAKELLLDQGLKVKQAAAQVGYESPTQFSREFKRYFGESPQMIGRA</sequence>
<keyword evidence="6" id="KW-1185">Reference proteome</keyword>
<proteinExistence type="predicted"/>
<dbReference type="InterPro" id="IPR009594">
    <property type="entry name" value="Tscrpt_reg_HTH_AraC_N"/>
</dbReference>
<evidence type="ECO:0000313" key="5">
    <source>
        <dbReference type="EMBL" id="GAA6169249.1"/>
    </source>
</evidence>
<dbReference type="Proteomes" id="UP001465153">
    <property type="component" value="Unassembled WGS sequence"/>
</dbReference>
<dbReference type="InterPro" id="IPR018060">
    <property type="entry name" value="HTH_AraC"/>
</dbReference>
<dbReference type="EMBL" id="BAABWN010000010">
    <property type="protein sequence ID" value="GAA6169249.1"/>
    <property type="molecule type" value="Genomic_DNA"/>
</dbReference>
<comment type="caution">
    <text evidence="5">The sequence shown here is derived from an EMBL/GenBank/DDBJ whole genome shotgun (WGS) entry which is preliminary data.</text>
</comment>
<evidence type="ECO:0000259" key="4">
    <source>
        <dbReference type="PROSITE" id="PS01124"/>
    </source>
</evidence>
<evidence type="ECO:0000256" key="2">
    <source>
        <dbReference type="ARBA" id="ARBA00023125"/>
    </source>
</evidence>
<dbReference type="RefSeq" id="WP_353303808.1">
    <property type="nucleotide sequence ID" value="NZ_BAABWN010000010.1"/>
</dbReference>
<dbReference type="SUPFAM" id="SSF46689">
    <property type="entry name" value="Homeodomain-like"/>
    <property type="match status" value="2"/>
</dbReference>
<feature type="domain" description="HTH araC/xylS-type" evidence="4">
    <location>
        <begin position="191"/>
        <end position="289"/>
    </location>
</feature>
<keyword evidence="1" id="KW-0805">Transcription regulation</keyword>
<dbReference type="PROSITE" id="PS01124">
    <property type="entry name" value="HTH_ARAC_FAMILY_2"/>
    <property type="match status" value="1"/>
</dbReference>
<dbReference type="PANTHER" id="PTHR43436:SF2">
    <property type="entry name" value="ARAC_XYLS FAMILY TRANSCRIPTIONAL REGULATOR"/>
    <property type="match status" value="1"/>
</dbReference>